<evidence type="ECO:0000313" key="1">
    <source>
        <dbReference type="EMBL" id="SCZ87215.1"/>
    </source>
</evidence>
<organism evidence="1 2">
    <name type="scientific">Nitrosomonas mobilis</name>
    <dbReference type="NCBI Taxonomy" id="51642"/>
    <lineage>
        <taxon>Bacteria</taxon>
        <taxon>Pseudomonadati</taxon>
        <taxon>Pseudomonadota</taxon>
        <taxon>Betaproteobacteria</taxon>
        <taxon>Nitrosomonadales</taxon>
        <taxon>Nitrosomonadaceae</taxon>
        <taxon>Nitrosomonas</taxon>
    </lineage>
</organism>
<keyword evidence="2" id="KW-1185">Reference proteome</keyword>
<dbReference type="EC" id="1.1.99.3" evidence="1"/>
<proteinExistence type="predicted"/>
<evidence type="ECO:0000313" key="2">
    <source>
        <dbReference type="Proteomes" id="UP000198729"/>
    </source>
</evidence>
<dbReference type="STRING" id="51642.NSMM_980032"/>
<sequence length="262" mass="28794">MTDDTDSNGTVVDDPTRRNFIKATSRVAGGSVGGALLGGVFVGQAAQAKPNEPKEQKQPETPNFQEARQFFTRTDDFEVLKAATECVFPEDDNGPGAVGLNVPYFIDKQLAGLWGVNGQDYRAGPFQPQASQDPGHVQPHPEQSAMNRGAIFLNGLRKLNEVSEKRFGKRFESANEEQQIQILQAFENDDIDMVGVAASDFFTLLRQTTLEGAYSDPLYGGNKNMQGWKMKEYPGAQASYSAVIEQDEFVKLEPISLTDYQG</sequence>
<dbReference type="Pfam" id="PF13618">
    <property type="entry name" value="Gluconate_2-dh3"/>
    <property type="match status" value="1"/>
</dbReference>
<keyword evidence="1" id="KW-0560">Oxidoreductase</keyword>
<dbReference type="Proteomes" id="UP000198729">
    <property type="component" value="Unassembled WGS sequence"/>
</dbReference>
<reference evidence="1 2" key="1">
    <citation type="submission" date="2016-10" db="EMBL/GenBank/DDBJ databases">
        <authorList>
            <person name="de Groot N.N."/>
        </authorList>
    </citation>
    <scope>NUCLEOTIDE SEQUENCE [LARGE SCALE GENOMIC DNA]</scope>
    <source>
        <strain evidence="1">1</strain>
    </source>
</reference>
<dbReference type="GO" id="GO:0033717">
    <property type="term" value="F:gluconate 2-dehydrogenase (acceptor) activity"/>
    <property type="evidence" value="ECO:0007669"/>
    <property type="project" value="UniProtKB-EC"/>
</dbReference>
<dbReference type="InterPro" id="IPR006311">
    <property type="entry name" value="TAT_signal"/>
</dbReference>
<dbReference type="OrthoDB" id="8400810at2"/>
<dbReference type="InterPro" id="IPR027056">
    <property type="entry name" value="Gluconate_2DH_su3"/>
</dbReference>
<dbReference type="AlphaFoldDB" id="A0A1G5SJ19"/>
<name>A0A1G5SJ19_9PROT</name>
<gene>
    <name evidence="1" type="ORF">NSMM_980032</name>
</gene>
<dbReference type="PROSITE" id="PS51318">
    <property type="entry name" value="TAT"/>
    <property type="match status" value="1"/>
</dbReference>
<protein>
    <submittedName>
        <fullName evidence="1">Gluconate 2-dehydrogenase subunit gamma</fullName>
        <ecNumber evidence="1">1.1.99.3</ecNumber>
    </submittedName>
</protein>
<dbReference type="EMBL" id="FMWO01000111">
    <property type="protein sequence ID" value="SCZ87215.1"/>
    <property type="molecule type" value="Genomic_DNA"/>
</dbReference>
<accession>A0A1G5SJ19</accession>
<dbReference type="RefSeq" id="WP_090288704.1">
    <property type="nucleotide sequence ID" value="NZ_FMWO01000111.1"/>
</dbReference>